<dbReference type="Proteomes" id="UP001194468">
    <property type="component" value="Unassembled WGS sequence"/>
</dbReference>
<reference evidence="2" key="2">
    <citation type="journal article" date="2020" name="Nat. Commun.">
        <title>Large-scale genome sequencing of mycorrhizal fungi provides insights into the early evolution of symbiotic traits.</title>
        <authorList>
            <person name="Miyauchi S."/>
            <person name="Kiss E."/>
            <person name="Kuo A."/>
            <person name="Drula E."/>
            <person name="Kohler A."/>
            <person name="Sanchez-Garcia M."/>
            <person name="Morin E."/>
            <person name="Andreopoulos B."/>
            <person name="Barry K.W."/>
            <person name="Bonito G."/>
            <person name="Buee M."/>
            <person name="Carver A."/>
            <person name="Chen C."/>
            <person name="Cichocki N."/>
            <person name="Clum A."/>
            <person name="Culley D."/>
            <person name="Crous P.W."/>
            <person name="Fauchery L."/>
            <person name="Girlanda M."/>
            <person name="Hayes R.D."/>
            <person name="Keri Z."/>
            <person name="LaButti K."/>
            <person name="Lipzen A."/>
            <person name="Lombard V."/>
            <person name="Magnuson J."/>
            <person name="Maillard F."/>
            <person name="Murat C."/>
            <person name="Nolan M."/>
            <person name="Ohm R.A."/>
            <person name="Pangilinan J."/>
            <person name="Pereira M.F."/>
            <person name="Perotto S."/>
            <person name="Peter M."/>
            <person name="Pfister S."/>
            <person name="Riley R."/>
            <person name="Sitrit Y."/>
            <person name="Stielow J.B."/>
            <person name="Szollosi G."/>
            <person name="Zifcakova L."/>
            <person name="Stursova M."/>
            <person name="Spatafora J.W."/>
            <person name="Tedersoo L."/>
            <person name="Vaario L.M."/>
            <person name="Yamada A."/>
            <person name="Yan M."/>
            <person name="Wang P."/>
            <person name="Xu J."/>
            <person name="Bruns T."/>
            <person name="Baldrian P."/>
            <person name="Vilgalys R."/>
            <person name="Dunand C."/>
            <person name="Henrissat B."/>
            <person name="Grigoriev I.V."/>
            <person name="Hibbett D."/>
            <person name="Nagy L.G."/>
            <person name="Martin F.M."/>
        </authorList>
    </citation>
    <scope>NUCLEOTIDE SEQUENCE</scope>
    <source>
        <strain evidence="2">BED1</strain>
    </source>
</reference>
<protein>
    <submittedName>
        <fullName evidence="2">Transcription factor 25</fullName>
    </submittedName>
</protein>
<gene>
    <name evidence="2" type="ORF">L210DRAFT_3372276</name>
</gene>
<dbReference type="AlphaFoldDB" id="A0AAD4BGB9"/>
<dbReference type="GO" id="GO:0072344">
    <property type="term" value="P:rescue of stalled ribosome"/>
    <property type="evidence" value="ECO:0007669"/>
    <property type="project" value="TreeGrafter"/>
</dbReference>
<dbReference type="PANTHER" id="PTHR22684">
    <property type="entry name" value="NULP1-RELATED"/>
    <property type="match status" value="1"/>
</dbReference>
<dbReference type="Pfam" id="PF04910">
    <property type="entry name" value="Tcf25"/>
    <property type="match status" value="1"/>
</dbReference>
<evidence type="ECO:0000313" key="2">
    <source>
        <dbReference type="EMBL" id="KAF8429387.1"/>
    </source>
</evidence>
<keyword evidence="1" id="KW-0802">TPR repeat</keyword>
<reference evidence="2" key="1">
    <citation type="submission" date="2019-10" db="EMBL/GenBank/DDBJ databases">
        <authorList>
            <consortium name="DOE Joint Genome Institute"/>
            <person name="Kuo A."/>
            <person name="Miyauchi S."/>
            <person name="Kiss E."/>
            <person name="Drula E."/>
            <person name="Kohler A."/>
            <person name="Sanchez-Garcia M."/>
            <person name="Andreopoulos B."/>
            <person name="Barry K.W."/>
            <person name="Bonito G."/>
            <person name="Buee M."/>
            <person name="Carver A."/>
            <person name="Chen C."/>
            <person name="Cichocki N."/>
            <person name="Clum A."/>
            <person name="Culley D."/>
            <person name="Crous P.W."/>
            <person name="Fauchery L."/>
            <person name="Girlanda M."/>
            <person name="Hayes R."/>
            <person name="Keri Z."/>
            <person name="LaButti K."/>
            <person name="Lipzen A."/>
            <person name="Lombard V."/>
            <person name="Magnuson J."/>
            <person name="Maillard F."/>
            <person name="Morin E."/>
            <person name="Murat C."/>
            <person name="Nolan M."/>
            <person name="Ohm R."/>
            <person name="Pangilinan J."/>
            <person name="Pereira M."/>
            <person name="Perotto S."/>
            <person name="Peter M."/>
            <person name="Riley R."/>
            <person name="Sitrit Y."/>
            <person name="Stielow B."/>
            <person name="Szollosi G."/>
            <person name="Zifcakova L."/>
            <person name="Stursova M."/>
            <person name="Spatafora J.W."/>
            <person name="Tedersoo L."/>
            <person name="Vaario L.-M."/>
            <person name="Yamada A."/>
            <person name="Yan M."/>
            <person name="Wang P."/>
            <person name="Xu J."/>
            <person name="Bruns T."/>
            <person name="Baldrian P."/>
            <person name="Vilgalys R."/>
            <person name="Henrissat B."/>
            <person name="Grigoriev I.V."/>
            <person name="Hibbett D."/>
            <person name="Nagy L.G."/>
            <person name="Martin F.M."/>
        </authorList>
    </citation>
    <scope>NUCLEOTIDE SEQUENCE</scope>
    <source>
        <strain evidence="2">BED1</strain>
    </source>
</reference>
<evidence type="ECO:0000313" key="3">
    <source>
        <dbReference type="Proteomes" id="UP001194468"/>
    </source>
</evidence>
<dbReference type="SUPFAM" id="SSF48452">
    <property type="entry name" value="TPR-like"/>
    <property type="match status" value="1"/>
</dbReference>
<evidence type="ECO:0000256" key="1">
    <source>
        <dbReference type="PROSITE-ProRule" id="PRU00339"/>
    </source>
</evidence>
<dbReference type="InterPro" id="IPR011990">
    <property type="entry name" value="TPR-like_helical_dom_sf"/>
</dbReference>
<dbReference type="InterPro" id="IPR006994">
    <property type="entry name" value="TCF25/Rqc1"/>
</dbReference>
<dbReference type="InterPro" id="IPR019734">
    <property type="entry name" value="TPR_rpt"/>
</dbReference>
<proteinExistence type="predicted"/>
<name>A0AAD4BGB9_BOLED</name>
<comment type="caution">
    <text evidence="2">The sequence shown here is derived from an EMBL/GenBank/DDBJ whole genome shotgun (WGS) entry which is preliminary data.</text>
</comment>
<dbReference type="PROSITE" id="PS50005">
    <property type="entry name" value="TPR"/>
    <property type="match status" value="1"/>
</dbReference>
<dbReference type="EMBL" id="WHUW01000068">
    <property type="protein sequence ID" value="KAF8429387.1"/>
    <property type="molecule type" value="Genomic_DNA"/>
</dbReference>
<accession>A0AAD4BGB9</accession>
<feature type="repeat" description="TPR" evidence="1">
    <location>
        <begin position="16"/>
        <end position="49"/>
    </location>
</feature>
<feature type="non-terminal residue" evidence="2">
    <location>
        <position position="1"/>
    </location>
</feature>
<dbReference type="PANTHER" id="PTHR22684:SF0">
    <property type="entry name" value="RIBOSOME QUALITY CONTROL COMPLEX SUBUNIT TCF25"/>
    <property type="match status" value="1"/>
</dbReference>
<dbReference type="GO" id="GO:1990112">
    <property type="term" value="C:RQC complex"/>
    <property type="evidence" value="ECO:0007669"/>
    <property type="project" value="TreeGrafter"/>
</dbReference>
<dbReference type="GO" id="GO:1990116">
    <property type="term" value="P:ribosome-associated ubiquitin-dependent protein catabolic process"/>
    <property type="evidence" value="ECO:0007669"/>
    <property type="project" value="TreeGrafter"/>
</dbReference>
<keyword evidence="3" id="KW-1185">Reference proteome</keyword>
<organism evidence="2 3">
    <name type="scientific">Boletus edulis BED1</name>
    <dbReference type="NCBI Taxonomy" id="1328754"/>
    <lineage>
        <taxon>Eukaryota</taxon>
        <taxon>Fungi</taxon>
        <taxon>Dikarya</taxon>
        <taxon>Basidiomycota</taxon>
        <taxon>Agaricomycotina</taxon>
        <taxon>Agaricomycetes</taxon>
        <taxon>Agaricomycetidae</taxon>
        <taxon>Boletales</taxon>
        <taxon>Boletineae</taxon>
        <taxon>Boletaceae</taxon>
        <taxon>Boletoideae</taxon>
        <taxon>Boletus</taxon>
    </lineage>
</organism>
<sequence length="124" mass="14697">DPETLWQVLQRMPWHADMLLQLAEVYRHREEYSQAVDYVSRALYAYERAFLGAFSFMNGNNRLDFDRVENRPFFLSIHRQVIDLQRRGCPRTAFEHARLLISLEPLSEPHGVYLHLDYLCVKAG</sequence>
<feature type="non-terminal residue" evidence="2">
    <location>
        <position position="124"/>
    </location>
</feature>